<evidence type="ECO:0000313" key="1">
    <source>
        <dbReference type="EMBL" id="KAF7760396.1"/>
    </source>
</evidence>
<name>A0A8H7C154_AGABI</name>
<gene>
    <name evidence="1" type="ORF">Agabi119p4_11072</name>
</gene>
<evidence type="ECO:0000313" key="2">
    <source>
        <dbReference type="Proteomes" id="UP000629468"/>
    </source>
</evidence>
<accession>A0A8H7C154</accession>
<protein>
    <submittedName>
        <fullName evidence="1">Uncharacterized protein</fullName>
    </submittedName>
</protein>
<dbReference type="Proteomes" id="UP000629468">
    <property type="component" value="Unassembled WGS sequence"/>
</dbReference>
<organism evidence="1 2">
    <name type="scientific">Agaricus bisporus var. burnettii</name>
    <dbReference type="NCBI Taxonomy" id="192524"/>
    <lineage>
        <taxon>Eukaryota</taxon>
        <taxon>Fungi</taxon>
        <taxon>Dikarya</taxon>
        <taxon>Basidiomycota</taxon>
        <taxon>Agaricomycotina</taxon>
        <taxon>Agaricomycetes</taxon>
        <taxon>Agaricomycetidae</taxon>
        <taxon>Agaricales</taxon>
        <taxon>Agaricineae</taxon>
        <taxon>Agaricaceae</taxon>
        <taxon>Agaricus</taxon>
    </lineage>
</organism>
<dbReference type="AlphaFoldDB" id="A0A8H7C154"/>
<proteinExistence type="predicted"/>
<comment type="caution">
    <text evidence="1">The sequence shown here is derived from an EMBL/GenBank/DDBJ whole genome shotgun (WGS) entry which is preliminary data.</text>
</comment>
<reference evidence="1 2" key="1">
    <citation type="journal article" name="Sci. Rep.">
        <title>Telomere-to-telomere assembled and centromere annotated genomes of the two main subspecies of the button mushroom Agaricus bisporus reveal especially polymorphic chromosome ends.</title>
        <authorList>
            <person name="Sonnenberg A.S.M."/>
            <person name="Sedaghat-Telgerd N."/>
            <person name="Lavrijssen B."/>
            <person name="Ohm R.A."/>
            <person name="Hendrickx P.M."/>
            <person name="Scholtmeijer K."/>
            <person name="Baars J.J.P."/>
            <person name="van Peer A."/>
        </authorList>
    </citation>
    <scope>NUCLEOTIDE SEQUENCE [LARGE SCALE GENOMIC DNA]</scope>
    <source>
        <strain evidence="1 2">H119_p4</strain>
    </source>
</reference>
<dbReference type="EMBL" id="JABXXO010000015">
    <property type="protein sequence ID" value="KAF7760396.1"/>
    <property type="molecule type" value="Genomic_DNA"/>
</dbReference>
<sequence>MVRCIPGEQERHSDIIINSIRTVTCPIFDSIFSVLHTFNFIAFDPKFQSSDQQRLEVLGHENRPYKSGKSLKIINYLPFEMKKSERITSIFRTILYAPAKVWSKLPT</sequence>